<dbReference type="InterPro" id="IPR020904">
    <property type="entry name" value="Sc_DH/Rdtase_CS"/>
</dbReference>
<gene>
    <name evidence="3" type="ORF">DRW41_14645</name>
</gene>
<dbReference type="AlphaFoldDB" id="A0A3D8GQ15"/>
<comment type="caution">
    <text evidence="3">The sequence shown here is derived from an EMBL/GenBank/DDBJ whole genome shotgun (WGS) entry which is preliminary data.</text>
</comment>
<reference evidence="3 4" key="1">
    <citation type="submission" date="2018-07" db="EMBL/GenBank/DDBJ databases">
        <title>Bacillus sp. YLB-04 draft genome sequence.</title>
        <authorList>
            <person name="Yu L."/>
            <person name="Tang X."/>
        </authorList>
    </citation>
    <scope>NUCLEOTIDE SEQUENCE [LARGE SCALE GENOMIC DNA]</scope>
    <source>
        <strain evidence="3 4">YLB-04</strain>
    </source>
</reference>
<dbReference type="PRINTS" id="PR01713">
    <property type="entry name" value="NUCEPIMERASE"/>
</dbReference>
<name>A0A3D8GQ15_9BACI</name>
<dbReference type="RefSeq" id="WP_115452747.1">
    <property type="nucleotide sequence ID" value="NZ_QNQT01000006.1"/>
</dbReference>
<evidence type="ECO:0000259" key="2">
    <source>
        <dbReference type="Pfam" id="PF01370"/>
    </source>
</evidence>
<dbReference type="OrthoDB" id="9811743at2"/>
<dbReference type="Gene3D" id="3.90.25.10">
    <property type="entry name" value="UDP-galactose 4-epimerase, domain 1"/>
    <property type="match status" value="1"/>
</dbReference>
<feature type="domain" description="NAD-dependent epimerase/dehydratase" evidence="2">
    <location>
        <begin position="3"/>
        <end position="244"/>
    </location>
</feature>
<evidence type="ECO:0000313" key="4">
    <source>
        <dbReference type="Proteomes" id="UP000257144"/>
    </source>
</evidence>
<dbReference type="InterPro" id="IPR001509">
    <property type="entry name" value="Epimerase_deHydtase"/>
</dbReference>
<dbReference type="SUPFAM" id="SSF51735">
    <property type="entry name" value="NAD(P)-binding Rossmann-fold domains"/>
    <property type="match status" value="1"/>
</dbReference>
<dbReference type="PANTHER" id="PTHR43574">
    <property type="entry name" value="EPIMERASE-RELATED"/>
    <property type="match status" value="1"/>
</dbReference>
<protein>
    <submittedName>
        <fullName evidence="3">UDP-glucose 4-epimerase</fullName>
    </submittedName>
</protein>
<dbReference type="EMBL" id="QNQT01000006">
    <property type="protein sequence ID" value="RDU36259.1"/>
    <property type="molecule type" value="Genomic_DNA"/>
</dbReference>
<proteinExistence type="predicted"/>
<dbReference type="Pfam" id="PF01370">
    <property type="entry name" value="Epimerase"/>
    <property type="match status" value="1"/>
</dbReference>
<keyword evidence="4" id="KW-1185">Reference proteome</keyword>
<organism evidence="3 4">
    <name type="scientific">Neobacillus piezotolerans</name>
    <dbReference type="NCBI Taxonomy" id="2259171"/>
    <lineage>
        <taxon>Bacteria</taxon>
        <taxon>Bacillati</taxon>
        <taxon>Bacillota</taxon>
        <taxon>Bacilli</taxon>
        <taxon>Bacillales</taxon>
        <taxon>Bacillaceae</taxon>
        <taxon>Neobacillus</taxon>
    </lineage>
</organism>
<dbReference type="Gene3D" id="3.40.50.720">
    <property type="entry name" value="NAD(P)-binding Rossmann-like Domain"/>
    <property type="match status" value="1"/>
</dbReference>
<evidence type="ECO:0000313" key="3">
    <source>
        <dbReference type="EMBL" id="RDU36259.1"/>
    </source>
</evidence>
<keyword evidence="1" id="KW-0520">NAD</keyword>
<dbReference type="Proteomes" id="UP000257144">
    <property type="component" value="Unassembled WGS sequence"/>
</dbReference>
<dbReference type="PROSITE" id="PS00061">
    <property type="entry name" value="ADH_SHORT"/>
    <property type="match status" value="1"/>
</dbReference>
<dbReference type="InterPro" id="IPR036291">
    <property type="entry name" value="NAD(P)-bd_dom_sf"/>
</dbReference>
<sequence>MKIIVTGGAGFIGSHLVRALLKEGHELAVIDELHHYYPPERKKEQLEFAREAGSFVFLKKGLLTDDEEVGLLFKKFRADCVIHLAAIPGVQKSLTAPLEYVDYDIKATVNVLKFSGETNVKHVLFASSSSVYGDLPNSPVKEEMAAGRVVSPYAAAKYGAESFCHAYAALYGFQMTILRFFTVYGPWGRPDMAIPGFIKNLIRNEPITLFGGGTARDYTYIDDCVGGILSAVKSAKGNQVYNLGSAQPISIEKVADTLAGHFPDAKVLRSGRRVGDVNFTWADITKAKRELDYSPRISFEEGIARTVEWAKSYEK</sequence>
<evidence type="ECO:0000256" key="1">
    <source>
        <dbReference type="ARBA" id="ARBA00023027"/>
    </source>
</evidence>
<accession>A0A3D8GQ15</accession>